<sequence length="259" mass="28457">MPGTNKVSRRDTCPICLDHLVEAGARALAGHVVRLRACGHYFHRECINDWLQNAHTCPTCRVQHPEVPMTCINLGSISLSRADAPEPGTLSPAVETYIEAVVEASDYSQADKQKLRLRGTRVELFAPVSSAPSQDKGKGKDKPTHQRLLNLRLENLISYHSLREAVILMEQVDDDGHKRLVHHIFQFESELSASRCVGRLRDASTAVLEKLQRRNDSLMASTVSILSSQSDYSDVSLANSATSSAASSTVNSNRNSIIA</sequence>
<dbReference type="SMART" id="SM00184">
    <property type="entry name" value="RING"/>
    <property type="match status" value="1"/>
</dbReference>
<evidence type="ECO:0000313" key="6">
    <source>
        <dbReference type="EMBL" id="EDQ90592.1"/>
    </source>
</evidence>
<dbReference type="SUPFAM" id="SSF57850">
    <property type="entry name" value="RING/U-box"/>
    <property type="match status" value="1"/>
</dbReference>
<dbReference type="EMBL" id="CH991547">
    <property type="protein sequence ID" value="EDQ90592.1"/>
    <property type="molecule type" value="Genomic_DNA"/>
</dbReference>
<dbReference type="Proteomes" id="UP000001357">
    <property type="component" value="Unassembled WGS sequence"/>
</dbReference>
<evidence type="ECO:0000256" key="3">
    <source>
        <dbReference type="ARBA" id="ARBA00022833"/>
    </source>
</evidence>
<dbReference type="RefSeq" id="XP_001744643.1">
    <property type="nucleotide sequence ID" value="XM_001744591.1"/>
</dbReference>
<feature type="domain" description="RING-type" evidence="5">
    <location>
        <begin position="13"/>
        <end position="61"/>
    </location>
</feature>
<keyword evidence="2 4" id="KW-0863">Zinc-finger</keyword>
<dbReference type="Gene3D" id="3.30.40.10">
    <property type="entry name" value="Zinc/RING finger domain, C3HC4 (zinc finger)"/>
    <property type="match status" value="1"/>
</dbReference>
<dbReference type="PANTHER" id="PTHR45969:SF69">
    <property type="entry name" value="FINGER DOMAIN PROTEIN, PUTATIVE (AFU_ORTHOLOGUE AFUA_3G12190)-RELATED"/>
    <property type="match status" value="1"/>
</dbReference>
<keyword evidence="1" id="KW-0479">Metal-binding</keyword>
<dbReference type="Pfam" id="PF13639">
    <property type="entry name" value="zf-RING_2"/>
    <property type="match status" value="1"/>
</dbReference>
<keyword evidence="3" id="KW-0862">Zinc</keyword>
<evidence type="ECO:0000256" key="4">
    <source>
        <dbReference type="PROSITE-ProRule" id="PRU00175"/>
    </source>
</evidence>
<dbReference type="InParanoid" id="A9UVJ4"/>
<dbReference type="PROSITE" id="PS50089">
    <property type="entry name" value="ZF_RING_2"/>
    <property type="match status" value="1"/>
</dbReference>
<evidence type="ECO:0000256" key="1">
    <source>
        <dbReference type="ARBA" id="ARBA00022723"/>
    </source>
</evidence>
<dbReference type="GeneID" id="5890012"/>
<evidence type="ECO:0000256" key="2">
    <source>
        <dbReference type="ARBA" id="ARBA00022771"/>
    </source>
</evidence>
<organism evidence="6 7">
    <name type="scientific">Monosiga brevicollis</name>
    <name type="common">Choanoflagellate</name>
    <dbReference type="NCBI Taxonomy" id="81824"/>
    <lineage>
        <taxon>Eukaryota</taxon>
        <taxon>Choanoflagellata</taxon>
        <taxon>Craspedida</taxon>
        <taxon>Salpingoecidae</taxon>
        <taxon>Monosiga</taxon>
    </lineage>
</organism>
<dbReference type="InterPro" id="IPR013083">
    <property type="entry name" value="Znf_RING/FYVE/PHD"/>
</dbReference>
<evidence type="ECO:0000313" key="7">
    <source>
        <dbReference type="Proteomes" id="UP000001357"/>
    </source>
</evidence>
<proteinExistence type="predicted"/>
<evidence type="ECO:0000259" key="5">
    <source>
        <dbReference type="PROSITE" id="PS50089"/>
    </source>
</evidence>
<dbReference type="InterPro" id="IPR001841">
    <property type="entry name" value="Znf_RING"/>
</dbReference>
<gene>
    <name evidence="6" type="ORF">MONBRDRAFT_36490</name>
</gene>
<protein>
    <recommendedName>
        <fullName evidence="5">RING-type domain-containing protein</fullName>
    </recommendedName>
</protein>
<keyword evidence="7" id="KW-1185">Reference proteome</keyword>
<reference evidence="6 7" key="1">
    <citation type="journal article" date="2008" name="Nature">
        <title>The genome of the choanoflagellate Monosiga brevicollis and the origin of metazoans.</title>
        <authorList>
            <consortium name="JGI Sequencing"/>
            <person name="King N."/>
            <person name="Westbrook M.J."/>
            <person name="Young S.L."/>
            <person name="Kuo A."/>
            <person name="Abedin M."/>
            <person name="Chapman J."/>
            <person name="Fairclough S."/>
            <person name="Hellsten U."/>
            <person name="Isogai Y."/>
            <person name="Letunic I."/>
            <person name="Marr M."/>
            <person name="Pincus D."/>
            <person name="Putnam N."/>
            <person name="Rokas A."/>
            <person name="Wright K.J."/>
            <person name="Zuzow R."/>
            <person name="Dirks W."/>
            <person name="Good M."/>
            <person name="Goodstein D."/>
            <person name="Lemons D."/>
            <person name="Li W."/>
            <person name="Lyons J.B."/>
            <person name="Morris A."/>
            <person name="Nichols S."/>
            <person name="Richter D.J."/>
            <person name="Salamov A."/>
            <person name="Bork P."/>
            <person name="Lim W.A."/>
            <person name="Manning G."/>
            <person name="Miller W.T."/>
            <person name="McGinnis W."/>
            <person name="Shapiro H."/>
            <person name="Tjian R."/>
            <person name="Grigoriev I.V."/>
            <person name="Rokhsar D."/>
        </authorList>
    </citation>
    <scope>NUCLEOTIDE SEQUENCE [LARGE SCALE GENOMIC DNA]</scope>
    <source>
        <strain evidence="7">MX1 / ATCC 50154</strain>
    </source>
</reference>
<dbReference type="AlphaFoldDB" id="A9UVJ4"/>
<name>A9UVJ4_MONBE</name>
<accession>A9UVJ4</accession>
<dbReference type="GO" id="GO:0008270">
    <property type="term" value="F:zinc ion binding"/>
    <property type="evidence" value="ECO:0007669"/>
    <property type="project" value="UniProtKB-KW"/>
</dbReference>
<dbReference type="KEGG" id="mbr:MONBRDRAFT_36490"/>
<dbReference type="PANTHER" id="PTHR45969">
    <property type="entry name" value="RING ZINC FINGER PROTEIN-RELATED"/>
    <property type="match status" value="1"/>
</dbReference>